<feature type="transmembrane region" description="Helical" evidence="1">
    <location>
        <begin position="355"/>
        <end position="378"/>
    </location>
</feature>
<keyword evidence="1" id="KW-0812">Transmembrane</keyword>
<feature type="transmembrane region" description="Helical" evidence="1">
    <location>
        <begin position="147"/>
        <end position="172"/>
    </location>
</feature>
<evidence type="ECO:0000256" key="1">
    <source>
        <dbReference type="SAM" id="Phobius"/>
    </source>
</evidence>
<sequence length="532" mass="58154">MSIGAASLPSDFGTESSISTFGSLQGRLWLATAIGLVVVLLAPLFVIDVPPIEDYPNHLARFFVLAHPDDAVLSTMYAPHWTILPNLGMDLIGTGLLRIVGPYTGGKILLALSLLAPLVGVVIYHRVVFGCLSWWPLASGLTAYNAAFFLGFMNFLLSLGVAFVGAATWVALRRQNRLARMSLAGAVASTLAFFTHIFGLAFLFVLIGAHEAAALRQRSSSTVTLSDVARASVPMAVAFAPAVVLYELSPFSDATNSIGDWEPFAKAVWLFSPFAVMNLNLTIVTAGTFVAALFVMRRRLEFAPGLWLALTALAIVYVATPWNLKGGSFIELRIAVIFALLMFSNVRPRIPRRDAMMLGSAIAILVIVRSAVAGASWIDTRSDLADLRAAIADIEPGARVMVATGDLNERLFSPPQRVLPGFYRLTNHLPALLLIERKAFWPLLFASPAQQPITILPPFDRIAHPLMDPVKWSKLAAEPYAAETLRRARYLVQWRTNFDYLLLIDPDSLNRTVAKLTPLHDGAFAKLYRIDR</sequence>
<accession>A0ABY8J786</accession>
<evidence type="ECO:0000313" key="2">
    <source>
        <dbReference type="EMBL" id="WFU61405.1"/>
    </source>
</evidence>
<feature type="transmembrane region" description="Helical" evidence="1">
    <location>
        <begin position="302"/>
        <end position="320"/>
    </location>
</feature>
<feature type="transmembrane region" description="Helical" evidence="1">
    <location>
        <begin position="326"/>
        <end position="343"/>
    </location>
</feature>
<evidence type="ECO:0000313" key="3">
    <source>
        <dbReference type="Proteomes" id="UP001221546"/>
    </source>
</evidence>
<keyword evidence="3" id="KW-1185">Reference proteome</keyword>
<keyword evidence="1" id="KW-0472">Membrane</keyword>
<gene>
    <name evidence="2" type="ORF">QA636_28390</name>
</gene>
<name>A0ABY8J786_9BRAD</name>
<organism evidence="2 3">
    <name type="scientific">Bradyrhizobium brasilense</name>
    <dbReference type="NCBI Taxonomy" id="1419277"/>
    <lineage>
        <taxon>Bacteria</taxon>
        <taxon>Pseudomonadati</taxon>
        <taxon>Pseudomonadota</taxon>
        <taxon>Alphaproteobacteria</taxon>
        <taxon>Hyphomicrobiales</taxon>
        <taxon>Nitrobacteraceae</taxon>
        <taxon>Bradyrhizobium</taxon>
    </lineage>
</organism>
<proteinExistence type="predicted"/>
<reference evidence="2 3" key="1">
    <citation type="submission" date="2023-04" db="EMBL/GenBank/DDBJ databases">
        <title>Australian commercial rhizobial inoculants.</title>
        <authorList>
            <person name="Kohlmeier M.G."/>
            <person name="O'Hara G.W."/>
            <person name="Colombi E."/>
            <person name="Ramsay J.P."/>
            <person name="Terpolilli J."/>
        </authorList>
    </citation>
    <scope>NUCLEOTIDE SEQUENCE [LARGE SCALE GENOMIC DNA]</scope>
    <source>
        <strain evidence="2 3">CB627</strain>
    </source>
</reference>
<evidence type="ECO:0008006" key="4">
    <source>
        <dbReference type="Google" id="ProtNLM"/>
    </source>
</evidence>
<dbReference type="Proteomes" id="UP001221546">
    <property type="component" value="Chromosome"/>
</dbReference>
<dbReference type="RefSeq" id="WP_310884930.1">
    <property type="nucleotide sequence ID" value="NZ_CP121646.1"/>
</dbReference>
<feature type="transmembrane region" description="Helical" evidence="1">
    <location>
        <begin position="270"/>
        <end position="295"/>
    </location>
</feature>
<dbReference type="EMBL" id="CP121646">
    <property type="protein sequence ID" value="WFU61405.1"/>
    <property type="molecule type" value="Genomic_DNA"/>
</dbReference>
<protein>
    <recommendedName>
        <fullName evidence="4">Glycosyltransferase RgtA/B/C/D-like domain-containing protein</fullName>
    </recommendedName>
</protein>
<keyword evidence="1" id="KW-1133">Transmembrane helix</keyword>
<feature type="transmembrane region" description="Helical" evidence="1">
    <location>
        <begin position="108"/>
        <end position="135"/>
    </location>
</feature>
<feature type="transmembrane region" description="Helical" evidence="1">
    <location>
        <begin position="28"/>
        <end position="47"/>
    </location>
</feature>
<feature type="transmembrane region" description="Helical" evidence="1">
    <location>
        <begin position="184"/>
        <end position="209"/>
    </location>
</feature>
<feature type="transmembrane region" description="Helical" evidence="1">
    <location>
        <begin position="83"/>
        <end position="101"/>
    </location>
</feature>